<accession>A0AAE0E6Z7</accession>
<name>A0AAE0E6Z7_9ROSI</name>
<proteinExistence type="predicted"/>
<protein>
    <recommendedName>
        <fullName evidence="4">Reverse transcriptase</fullName>
    </recommendedName>
</protein>
<evidence type="ECO:0000313" key="3">
    <source>
        <dbReference type="Proteomes" id="UP001281410"/>
    </source>
</evidence>
<feature type="chain" id="PRO_5041901588" description="Reverse transcriptase" evidence="1">
    <location>
        <begin position="28"/>
        <end position="194"/>
    </location>
</feature>
<sequence>MSPKSLHLDHFVFKVCGWIILVRRVWSIPCNGQPSQVVIGKLKNLKKALKSWNLEVFGDLNANISRKSAELRSRVKWFQDGDRNSSFFHSSIKRRQCRSVLYSLSIDGVISADQTVIKDHIVRFYVDLFSSNLDLIDHDLSIMDDIVPSLVSQEENSLLVDILSADVIHDAMFAIDALSAPGPNGFSGRFFQRC</sequence>
<reference evidence="2" key="1">
    <citation type="journal article" date="2023" name="Plant J.">
        <title>Genome sequences and population genomics provide insights into the demographic history, inbreeding, and mutation load of two 'living fossil' tree species of Dipteronia.</title>
        <authorList>
            <person name="Feng Y."/>
            <person name="Comes H.P."/>
            <person name="Chen J."/>
            <person name="Zhu S."/>
            <person name="Lu R."/>
            <person name="Zhang X."/>
            <person name="Li P."/>
            <person name="Qiu J."/>
            <person name="Olsen K.M."/>
            <person name="Qiu Y."/>
        </authorList>
    </citation>
    <scope>NUCLEOTIDE SEQUENCE</scope>
    <source>
        <strain evidence="2">NBL</strain>
    </source>
</reference>
<evidence type="ECO:0000256" key="1">
    <source>
        <dbReference type="SAM" id="SignalP"/>
    </source>
</evidence>
<organism evidence="2 3">
    <name type="scientific">Dipteronia sinensis</name>
    <dbReference type="NCBI Taxonomy" id="43782"/>
    <lineage>
        <taxon>Eukaryota</taxon>
        <taxon>Viridiplantae</taxon>
        <taxon>Streptophyta</taxon>
        <taxon>Embryophyta</taxon>
        <taxon>Tracheophyta</taxon>
        <taxon>Spermatophyta</taxon>
        <taxon>Magnoliopsida</taxon>
        <taxon>eudicotyledons</taxon>
        <taxon>Gunneridae</taxon>
        <taxon>Pentapetalae</taxon>
        <taxon>rosids</taxon>
        <taxon>malvids</taxon>
        <taxon>Sapindales</taxon>
        <taxon>Sapindaceae</taxon>
        <taxon>Hippocastanoideae</taxon>
        <taxon>Acereae</taxon>
        <taxon>Dipteronia</taxon>
    </lineage>
</organism>
<evidence type="ECO:0000313" key="2">
    <source>
        <dbReference type="EMBL" id="KAK3212810.1"/>
    </source>
</evidence>
<comment type="caution">
    <text evidence="2">The sequence shown here is derived from an EMBL/GenBank/DDBJ whole genome shotgun (WGS) entry which is preliminary data.</text>
</comment>
<dbReference type="EMBL" id="JANJYJ010000005">
    <property type="protein sequence ID" value="KAK3212810.1"/>
    <property type="molecule type" value="Genomic_DNA"/>
</dbReference>
<dbReference type="AlphaFoldDB" id="A0AAE0E6Z7"/>
<evidence type="ECO:0008006" key="4">
    <source>
        <dbReference type="Google" id="ProtNLM"/>
    </source>
</evidence>
<keyword evidence="3" id="KW-1185">Reference proteome</keyword>
<dbReference type="Proteomes" id="UP001281410">
    <property type="component" value="Unassembled WGS sequence"/>
</dbReference>
<keyword evidence="1" id="KW-0732">Signal</keyword>
<gene>
    <name evidence="2" type="ORF">Dsin_017516</name>
</gene>
<feature type="signal peptide" evidence="1">
    <location>
        <begin position="1"/>
        <end position="27"/>
    </location>
</feature>